<keyword evidence="1" id="KW-1133">Transmembrane helix</keyword>
<feature type="transmembrane region" description="Helical" evidence="1">
    <location>
        <begin position="50"/>
        <end position="72"/>
    </location>
</feature>
<feature type="transmembrane region" description="Helical" evidence="1">
    <location>
        <begin position="84"/>
        <end position="101"/>
    </location>
</feature>
<evidence type="ECO:0000256" key="1">
    <source>
        <dbReference type="SAM" id="Phobius"/>
    </source>
</evidence>
<feature type="transmembrane region" description="Helical" evidence="1">
    <location>
        <begin position="108"/>
        <end position="132"/>
    </location>
</feature>
<comment type="caution">
    <text evidence="2">The sequence shown here is derived from an EMBL/GenBank/DDBJ whole genome shotgun (WGS) entry which is preliminary data.</text>
</comment>
<feature type="transmembrane region" description="Helical" evidence="1">
    <location>
        <begin position="173"/>
        <end position="197"/>
    </location>
</feature>
<accession>A0A0R3LW87</accession>
<keyword evidence="1" id="KW-0472">Membrane</keyword>
<feature type="transmembrane region" description="Helical" evidence="1">
    <location>
        <begin position="144"/>
        <end position="166"/>
    </location>
</feature>
<proteinExistence type="predicted"/>
<protein>
    <submittedName>
        <fullName evidence="2">Uncharacterized protein</fullName>
    </submittedName>
</protein>
<dbReference type="Proteomes" id="UP000051913">
    <property type="component" value="Unassembled WGS sequence"/>
</dbReference>
<dbReference type="AlphaFoldDB" id="A0A0R3LW87"/>
<sequence length="254" mass="25948">MVFIIIHPVLMRAKEDTMLDIIAAIFVAALYTTLVGTLVGLSPLSAAAKLALFAAAAAWLGFVVAIAALGWLAPGAFGPMPGTLLPFATILALLFGGWSLVPEFRSAVLAVPLPALVGVHAGRLGGVVFLLFHADGRLSAPFAPVAGIGDILTAAFAIALASALALSLGVPRILLATWNAFGALDLVVAVSLGLLSMPGTPFRIFTEEPGTLVMSTVPGVLVPGMVVPIFLFVHFAIAAKLRTAAAKPGRLAVA</sequence>
<reference evidence="2 3" key="1">
    <citation type="submission" date="2014-03" db="EMBL/GenBank/DDBJ databases">
        <title>Bradyrhizobium valentinum sp. nov., isolated from effective nodules of Lupinus mariae-josephae, a lupine endemic of basic-lime soils in Eastern Spain.</title>
        <authorList>
            <person name="Duran D."/>
            <person name="Rey L."/>
            <person name="Navarro A."/>
            <person name="Busquets A."/>
            <person name="Imperial J."/>
            <person name="Ruiz-Argueso T."/>
        </authorList>
    </citation>
    <scope>NUCLEOTIDE SEQUENCE [LARGE SCALE GENOMIC DNA]</scope>
    <source>
        <strain evidence="2 3">LmjM3</strain>
    </source>
</reference>
<name>A0A0R3LW87_9BRAD</name>
<feature type="transmembrane region" description="Helical" evidence="1">
    <location>
        <begin position="21"/>
        <end position="41"/>
    </location>
</feature>
<evidence type="ECO:0000313" key="3">
    <source>
        <dbReference type="Proteomes" id="UP000051913"/>
    </source>
</evidence>
<dbReference type="STRING" id="1518501.CQ10_01730"/>
<dbReference type="EMBL" id="LLXX01000059">
    <property type="protein sequence ID" value="KRR09861.1"/>
    <property type="molecule type" value="Genomic_DNA"/>
</dbReference>
<gene>
    <name evidence="2" type="ORF">CP49_29160</name>
</gene>
<feature type="transmembrane region" description="Helical" evidence="1">
    <location>
        <begin position="217"/>
        <end position="237"/>
    </location>
</feature>
<organism evidence="2 3">
    <name type="scientific">Bradyrhizobium valentinum</name>
    <dbReference type="NCBI Taxonomy" id="1518501"/>
    <lineage>
        <taxon>Bacteria</taxon>
        <taxon>Pseudomonadati</taxon>
        <taxon>Pseudomonadota</taxon>
        <taxon>Alphaproteobacteria</taxon>
        <taxon>Hyphomicrobiales</taxon>
        <taxon>Nitrobacteraceae</taxon>
        <taxon>Bradyrhizobium</taxon>
    </lineage>
</organism>
<keyword evidence="3" id="KW-1185">Reference proteome</keyword>
<evidence type="ECO:0000313" key="2">
    <source>
        <dbReference type="EMBL" id="KRR09861.1"/>
    </source>
</evidence>
<keyword evidence="1" id="KW-0812">Transmembrane</keyword>